<dbReference type="SMART" id="SM00300">
    <property type="entry name" value="ChSh"/>
    <property type="match status" value="1"/>
</dbReference>
<name>A0A511KF16_RHOTO</name>
<dbReference type="SMART" id="SM00298">
    <property type="entry name" value="CHROMO"/>
    <property type="match status" value="1"/>
</dbReference>
<sequence length="250" mass="29146">MVRSKSKKVHEEEEFEVDEILDHKCKGKTMTYYVSWVGYKEEDNTWEPAANFHAPEKIEAYWDSLPESKQGDRPKRVGSTGTKRKRKEEVEEEEDVDEDDEEVAVKKVKEKRKKSKKDVNGGSAERKKVKKAKEEEPVEEAEGEDDSVGFGAVDPDRKLVDYDQVDIFNKDSWEDGEVTIETVEKDEDHGIRWNVLWADGTASWIPGAILRKKCPQTIIDFYEEHLSFRKKREEEEEEEEAQAEEDVEEQ</sequence>
<feature type="domain" description="Chromo" evidence="4">
    <location>
        <begin position="15"/>
        <end position="73"/>
    </location>
</feature>
<dbReference type="Gene3D" id="2.40.50.40">
    <property type="match status" value="2"/>
</dbReference>
<feature type="compositionally biased region" description="Acidic residues" evidence="3">
    <location>
        <begin position="136"/>
        <end position="147"/>
    </location>
</feature>
<dbReference type="PROSITE" id="PS50013">
    <property type="entry name" value="CHROMO_2"/>
    <property type="match status" value="1"/>
</dbReference>
<dbReference type="InterPro" id="IPR016197">
    <property type="entry name" value="Chromo-like_dom_sf"/>
</dbReference>
<keyword evidence="2" id="KW-0539">Nucleus</keyword>
<dbReference type="Pfam" id="PF01393">
    <property type="entry name" value="Chromo_shadow"/>
    <property type="match status" value="1"/>
</dbReference>
<dbReference type="InterPro" id="IPR000953">
    <property type="entry name" value="Chromo/chromo_shadow_dom"/>
</dbReference>
<dbReference type="InterPro" id="IPR008251">
    <property type="entry name" value="Chromo_shadow_dom"/>
</dbReference>
<evidence type="ECO:0000313" key="5">
    <source>
        <dbReference type="EMBL" id="GEM08968.1"/>
    </source>
</evidence>
<dbReference type="InterPro" id="IPR023780">
    <property type="entry name" value="Chromo_domain"/>
</dbReference>
<dbReference type="InterPro" id="IPR051219">
    <property type="entry name" value="Heterochromatin_chromo-domain"/>
</dbReference>
<gene>
    <name evidence="5" type="ORF">Rt10032_c06g2985</name>
</gene>
<reference evidence="5 6" key="1">
    <citation type="submission" date="2019-07" db="EMBL/GenBank/DDBJ databases">
        <title>Rhodotorula toruloides NBRC10032 genome sequencing.</title>
        <authorList>
            <person name="Shida Y."/>
            <person name="Takaku H."/>
            <person name="Ogasawara W."/>
            <person name="Mori K."/>
        </authorList>
    </citation>
    <scope>NUCLEOTIDE SEQUENCE [LARGE SCALE GENOMIC DNA]</scope>
    <source>
        <strain evidence="5 6">NBRC10032</strain>
    </source>
</reference>
<dbReference type="GO" id="GO:0006338">
    <property type="term" value="P:chromatin remodeling"/>
    <property type="evidence" value="ECO:0007669"/>
    <property type="project" value="UniProtKB-ARBA"/>
</dbReference>
<dbReference type="Proteomes" id="UP000321518">
    <property type="component" value="Unassembled WGS sequence"/>
</dbReference>
<dbReference type="Pfam" id="PF00385">
    <property type="entry name" value="Chromo"/>
    <property type="match status" value="1"/>
</dbReference>
<comment type="subcellular location">
    <subcellularLocation>
        <location evidence="1">Nucleus</location>
    </subcellularLocation>
</comment>
<dbReference type="EMBL" id="BJWK01000006">
    <property type="protein sequence ID" value="GEM08968.1"/>
    <property type="molecule type" value="Genomic_DNA"/>
</dbReference>
<organism evidence="5 6">
    <name type="scientific">Rhodotorula toruloides</name>
    <name type="common">Yeast</name>
    <name type="synonym">Rhodosporidium toruloides</name>
    <dbReference type="NCBI Taxonomy" id="5286"/>
    <lineage>
        <taxon>Eukaryota</taxon>
        <taxon>Fungi</taxon>
        <taxon>Dikarya</taxon>
        <taxon>Basidiomycota</taxon>
        <taxon>Pucciniomycotina</taxon>
        <taxon>Microbotryomycetes</taxon>
        <taxon>Sporidiobolales</taxon>
        <taxon>Sporidiobolaceae</taxon>
        <taxon>Rhodotorula</taxon>
    </lineage>
</organism>
<dbReference type="OrthoDB" id="433924at2759"/>
<evidence type="ECO:0000256" key="1">
    <source>
        <dbReference type="ARBA" id="ARBA00004123"/>
    </source>
</evidence>
<feature type="compositionally biased region" description="Basic residues" evidence="3">
    <location>
        <begin position="106"/>
        <end position="116"/>
    </location>
</feature>
<accession>A0A511KF16</accession>
<feature type="compositionally biased region" description="Acidic residues" evidence="3">
    <location>
        <begin position="234"/>
        <end position="250"/>
    </location>
</feature>
<proteinExistence type="predicted"/>
<evidence type="ECO:0000259" key="4">
    <source>
        <dbReference type="PROSITE" id="PS50013"/>
    </source>
</evidence>
<feature type="compositionally biased region" description="Acidic residues" evidence="3">
    <location>
        <begin position="90"/>
        <end position="102"/>
    </location>
</feature>
<evidence type="ECO:0000313" key="6">
    <source>
        <dbReference type="Proteomes" id="UP000321518"/>
    </source>
</evidence>
<feature type="region of interest" description="Disordered" evidence="3">
    <location>
        <begin position="63"/>
        <end position="154"/>
    </location>
</feature>
<dbReference type="PANTHER" id="PTHR22812">
    <property type="entry name" value="CHROMOBOX PROTEIN"/>
    <property type="match status" value="1"/>
</dbReference>
<dbReference type="CDD" id="cd00024">
    <property type="entry name" value="CD_CSD"/>
    <property type="match status" value="1"/>
</dbReference>
<comment type="caution">
    <text evidence="5">The sequence shown here is derived from an EMBL/GenBank/DDBJ whole genome shotgun (WGS) entry which is preliminary data.</text>
</comment>
<dbReference type="SUPFAM" id="SSF54160">
    <property type="entry name" value="Chromo domain-like"/>
    <property type="match status" value="2"/>
</dbReference>
<dbReference type="GO" id="GO:0005634">
    <property type="term" value="C:nucleus"/>
    <property type="evidence" value="ECO:0007669"/>
    <property type="project" value="UniProtKB-SubCell"/>
</dbReference>
<evidence type="ECO:0000256" key="3">
    <source>
        <dbReference type="SAM" id="MobiDB-lite"/>
    </source>
</evidence>
<protein>
    <submittedName>
        <fullName evidence="5">Chromo domain containing protein</fullName>
    </submittedName>
</protein>
<dbReference type="AlphaFoldDB" id="A0A511KF16"/>
<evidence type="ECO:0000256" key="2">
    <source>
        <dbReference type="ARBA" id="ARBA00023242"/>
    </source>
</evidence>
<feature type="region of interest" description="Disordered" evidence="3">
    <location>
        <begin position="229"/>
        <end position="250"/>
    </location>
</feature>